<dbReference type="Pfam" id="PF16810">
    <property type="entry name" value="RXLR"/>
    <property type="match status" value="1"/>
</dbReference>
<reference evidence="10" key="1">
    <citation type="submission" date="2023-04" db="EMBL/GenBank/DDBJ databases">
        <title>Phytophthora lilii NBRC 32176.</title>
        <authorList>
            <person name="Ichikawa N."/>
            <person name="Sato H."/>
            <person name="Tonouchi N."/>
        </authorList>
    </citation>
    <scope>NUCLEOTIDE SEQUENCE</scope>
    <source>
        <strain evidence="10">NBRC 32176</strain>
    </source>
</reference>
<dbReference type="OrthoDB" id="128291at2759"/>
<name>A0A9W6UE49_9STRA</name>
<feature type="region of interest" description="Disordered" evidence="7">
    <location>
        <begin position="19"/>
        <end position="47"/>
    </location>
</feature>
<organism evidence="10 11">
    <name type="scientific">Phytophthora lilii</name>
    <dbReference type="NCBI Taxonomy" id="2077276"/>
    <lineage>
        <taxon>Eukaryota</taxon>
        <taxon>Sar</taxon>
        <taxon>Stramenopiles</taxon>
        <taxon>Oomycota</taxon>
        <taxon>Peronosporomycetes</taxon>
        <taxon>Peronosporales</taxon>
        <taxon>Peronosporaceae</taxon>
        <taxon>Phytophthora</taxon>
    </lineage>
</organism>
<keyword evidence="5 8" id="KW-0732">Signal</keyword>
<evidence type="ECO:0000256" key="6">
    <source>
        <dbReference type="ARBA" id="ARBA00023026"/>
    </source>
</evidence>
<dbReference type="GO" id="GO:0005576">
    <property type="term" value="C:extracellular region"/>
    <property type="evidence" value="ECO:0007669"/>
    <property type="project" value="UniProtKB-SubCell"/>
</dbReference>
<dbReference type="Pfam" id="PF22748">
    <property type="entry name" value="PexRD54_WY"/>
    <property type="match status" value="2"/>
</dbReference>
<comment type="caution">
    <text evidence="10">The sequence shown here is derived from an EMBL/GenBank/DDBJ whole genome shotgun (WGS) entry which is preliminary data.</text>
</comment>
<evidence type="ECO:0000256" key="4">
    <source>
        <dbReference type="ARBA" id="ARBA00022525"/>
    </source>
</evidence>
<evidence type="ECO:0000256" key="1">
    <source>
        <dbReference type="ARBA" id="ARBA00004340"/>
    </source>
</evidence>
<feature type="compositionally biased region" description="Polar residues" evidence="7">
    <location>
        <begin position="19"/>
        <end position="40"/>
    </location>
</feature>
<dbReference type="EMBL" id="BSXW01000904">
    <property type="protein sequence ID" value="GMF31398.1"/>
    <property type="molecule type" value="Genomic_DNA"/>
</dbReference>
<dbReference type="InterPro" id="IPR054463">
    <property type="entry name" value="PexRD54_WY"/>
</dbReference>
<protein>
    <submittedName>
        <fullName evidence="10">Unnamed protein product</fullName>
    </submittedName>
</protein>
<evidence type="ECO:0000313" key="11">
    <source>
        <dbReference type="Proteomes" id="UP001165083"/>
    </source>
</evidence>
<evidence type="ECO:0000313" key="10">
    <source>
        <dbReference type="EMBL" id="GMF31398.1"/>
    </source>
</evidence>
<sequence>MRLRLAIFLIAAGLATTSSNVTPEGTESRTQLSRLLSSDRTASETDPRNYLLRVHPPTEEKDEERGVSDIVKKFPGIQKADDLLTKKRLERWMIEGQSPAEVFARLKLNKAGDQLFETTKITKWVDYVDEFNQKHPAQAMPTVTTLITHYGDETISKMLIAAQKVESTKNLASKLQMEQMRLWLSDGKTPNQVFELIMLNTAGNTLFESSQLTVWLKYVEEFNSKYPQQATAPISVLTRVYGDDALSMMIEAAKKVESTADIATKLQAEQTRRWLVKEYSVDDVFVVLKLNLAGDKLLERPVMNTLLGYMSAYNAKFPQQRANMVDTFTKSYGDAGLAKILVAAKDVSGTKTMATNLQSAQFTRWMTNKQSPDDIFKFLKLDKAGDGLLESVLLNPWTEFMKRYNQQNPAKKTSIIETMTNNYGEVRLTQILEASASAPTTKRLAKRVQAEQIQRWSGQGKSPNDVFDILKLDEAGDNIFASPQLNTWIRYLEYYNKENPDKKKNILSGLLRLVNDDDLSKMTIAAMENPTTKAVAISVQTELLNYWRRSGTLPSYIFALFQLDDAGDQLLASPLFAAWMKYADDYYARTSIPDLSIIEILLKYYDTDELVRMATAAEKVQSMQSLATRIKAEVAKVV</sequence>
<evidence type="ECO:0000256" key="7">
    <source>
        <dbReference type="SAM" id="MobiDB-lite"/>
    </source>
</evidence>
<proteinExistence type="inferred from homology"/>
<comment type="similarity">
    <text evidence="3">Belongs to the RxLR effector family.</text>
</comment>
<gene>
    <name evidence="10" type="ORF">Plil01_001342100</name>
</gene>
<dbReference type="InterPro" id="IPR031825">
    <property type="entry name" value="RXLR"/>
</dbReference>
<evidence type="ECO:0000256" key="5">
    <source>
        <dbReference type="ARBA" id="ARBA00022729"/>
    </source>
</evidence>
<keyword evidence="4" id="KW-0964">Secreted</keyword>
<dbReference type="Proteomes" id="UP001165083">
    <property type="component" value="Unassembled WGS sequence"/>
</dbReference>
<evidence type="ECO:0000256" key="2">
    <source>
        <dbReference type="ARBA" id="ARBA00004613"/>
    </source>
</evidence>
<feature type="domain" description="RxLR effector PexRD54 WY" evidence="9">
    <location>
        <begin position="451"/>
        <end position="491"/>
    </location>
</feature>
<keyword evidence="11" id="KW-1185">Reference proteome</keyword>
<accession>A0A9W6UE49</accession>
<keyword evidence="6" id="KW-0843">Virulence</keyword>
<feature type="signal peptide" evidence="8">
    <location>
        <begin position="1"/>
        <end position="19"/>
    </location>
</feature>
<dbReference type="GO" id="GO:0043657">
    <property type="term" value="C:host cell"/>
    <property type="evidence" value="ECO:0007669"/>
    <property type="project" value="UniProtKB-SubCell"/>
</dbReference>
<dbReference type="AlphaFoldDB" id="A0A9W6UE49"/>
<evidence type="ECO:0000259" key="9">
    <source>
        <dbReference type="Pfam" id="PF22748"/>
    </source>
</evidence>
<evidence type="ECO:0000256" key="8">
    <source>
        <dbReference type="SAM" id="SignalP"/>
    </source>
</evidence>
<feature type="chain" id="PRO_5040953724" evidence="8">
    <location>
        <begin position="20"/>
        <end position="638"/>
    </location>
</feature>
<evidence type="ECO:0000256" key="3">
    <source>
        <dbReference type="ARBA" id="ARBA00010400"/>
    </source>
</evidence>
<feature type="domain" description="RxLR effector PexRD54 WY" evidence="9">
    <location>
        <begin position="178"/>
        <end position="219"/>
    </location>
</feature>
<comment type="subcellular location">
    <subcellularLocation>
        <location evidence="1">Host cell</location>
    </subcellularLocation>
    <subcellularLocation>
        <location evidence="2">Secreted</location>
    </subcellularLocation>
</comment>